<evidence type="ECO:0000313" key="1">
    <source>
        <dbReference type="EMBL" id="KAJ7990178.1"/>
    </source>
</evidence>
<proteinExistence type="predicted"/>
<evidence type="ECO:0000313" key="2">
    <source>
        <dbReference type="Proteomes" id="UP001157502"/>
    </source>
</evidence>
<protein>
    <submittedName>
        <fullName evidence="1">Uncharacterized protein</fullName>
    </submittedName>
</protein>
<comment type="caution">
    <text evidence="1">The sequence shown here is derived from an EMBL/GenBank/DDBJ whole genome shotgun (WGS) entry which is preliminary data.</text>
</comment>
<name>A0ACC2FFQ1_DALPE</name>
<sequence>MDEEYYLLNANILDDIDDNANGLSKKDPALLICNTALNVHLPEPVLRVDSFLNDPHQWRRSPAAFTEQTECIPKYFKPGEYPHFVIRVIMEDYDYLFKIVLIGNAGVGKTCLVRRFTQGLFPPGQGATIGVDFMIKTVEIKGEKVKLQIWDTAGQERFRSITQSYYRSANALILTYDITCEDSFRCLPEWLREIEQYANTTVVTILVGNKIDLAEKREVLRQRAEEFADSQSMLYLETSAKESDNVEKLFLDLACKLIREAKQNTLDNNDTTDSMPGEGKAISYLGCCNTN</sequence>
<dbReference type="EMBL" id="CM055755">
    <property type="protein sequence ID" value="KAJ7990178.1"/>
    <property type="molecule type" value="Genomic_DNA"/>
</dbReference>
<organism evidence="1 2">
    <name type="scientific">Dallia pectoralis</name>
    <name type="common">Alaska blackfish</name>
    <dbReference type="NCBI Taxonomy" id="75939"/>
    <lineage>
        <taxon>Eukaryota</taxon>
        <taxon>Metazoa</taxon>
        <taxon>Chordata</taxon>
        <taxon>Craniata</taxon>
        <taxon>Vertebrata</taxon>
        <taxon>Euteleostomi</taxon>
        <taxon>Actinopterygii</taxon>
        <taxon>Neopterygii</taxon>
        <taxon>Teleostei</taxon>
        <taxon>Protacanthopterygii</taxon>
        <taxon>Esociformes</taxon>
        <taxon>Umbridae</taxon>
        <taxon>Dallia</taxon>
    </lineage>
</organism>
<accession>A0ACC2FFQ1</accession>
<dbReference type="Proteomes" id="UP001157502">
    <property type="component" value="Chromosome 28"/>
</dbReference>
<keyword evidence="2" id="KW-1185">Reference proteome</keyword>
<gene>
    <name evidence="1" type="ORF">DPEC_G00297620</name>
</gene>
<reference evidence="1" key="1">
    <citation type="submission" date="2021-05" db="EMBL/GenBank/DDBJ databases">
        <authorList>
            <person name="Pan Q."/>
            <person name="Jouanno E."/>
            <person name="Zahm M."/>
            <person name="Klopp C."/>
            <person name="Cabau C."/>
            <person name="Louis A."/>
            <person name="Berthelot C."/>
            <person name="Parey E."/>
            <person name="Roest Crollius H."/>
            <person name="Montfort J."/>
            <person name="Robinson-Rechavi M."/>
            <person name="Bouchez O."/>
            <person name="Lampietro C."/>
            <person name="Lopez Roques C."/>
            <person name="Donnadieu C."/>
            <person name="Postlethwait J."/>
            <person name="Bobe J."/>
            <person name="Dillon D."/>
            <person name="Chandos A."/>
            <person name="von Hippel F."/>
            <person name="Guiguen Y."/>
        </authorList>
    </citation>
    <scope>NUCLEOTIDE SEQUENCE</scope>
    <source>
        <strain evidence="1">YG-Jan2019</strain>
    </source>
</reference>